<feature type="region of interest" description="Disordered" evidence="9">
    <location>
        <begin position="982"/>
        <end position="1015"/>
    </location>
</feature>
<dbReference type="AlphaFoldDB" id="A0AAV1G001"/>
<feature type="region of interest" description="Disordered" evidence="9">
    <location>
        <begin position="69"/>
        <end position="95"/>
    </location>
</feature>
<dbReference type="PROSITE" id="PS50030">
    <property type="entry name" value="UBA"/>
    <property type="match status" value="1"/>
</dbReference>
<feature type="transmembrane region" description="Helical" evidence="10">
    <location>
        <begin position="790"/>
        <end position="811"/>
    </location>
</feature>
<comment type="subcellular location">
    <subcellularLocation>
        <location evidence="2">Membrane</location>
        <topology evidence="2">Multi-pass membrane protein</topology>
    </subcellularLocation>
    <subcellularLocation>
        <location evidence="1">Nucleus</location>
    </subcellularLocation>
</comment>
<dbReference type="InterPro" id="IPR015940">
    <property type="entry name" value="UBA"/>
</dbReference>
<reference evidence="12" key="1">
    <citation type="submission" date="2023-08" db="EMBL/GenBank/DDBJ databases">
        <authorList>
            <person name="Alioto T."/>
            <person name="Alioto T."/>
            <person name="Gomez Garrido J."/>
        </authorList>
    </citation>
    <scope>NUCLEOTIDE SEQUENCE</scope>
</reference>
<dbReference type="InterPro" id="IPR037000">
    <property type="entry name" value="Ski_DNA-bd_sf"/>
</dbReference>
<evidence type="ECO:0000256" key="2">
    <source>
        <dbReference type="ARBA" id="ARBA00004141"/>
    </source>
</evidence>
<accession>A0AAV1G001</accession>
<sequence length="1052" mass="116257">MTTMATPAAPALLSAAPLGHHPAPSSVSPATNSPPPAATSAASSPAPPVAHPALLQQFRADLLLSNGTQLKPGGAPLTSNTKPVYATPSPVESTPQNNECKLVEVKGAKLASFTVKDTELICLPQAFDVFLKHLVGGLHTVYTKLKRLDISPVVCNVEQVRVLRGLGAIQPGVNRCKLISRQDFETLYNDCTNASSRPGRPPKRLQSVTEGGTHHMLSHSGLMHAGIMPPADLSALAKKIKLEAMASYHTNQHHGRPNGENGDHNPGLVLDQLPFMMMSHPLIPASLAPASVSMAMGQMNRLSTLASMANVAQLHAKPPARAPTSVIKERVRDSPSPSPSLEEAQMSSNHSSSVSSSPSRTEHIAETTHSLDDGVSSGHSLLGHSPNVVQAARETDVTTLDYSKENKRGHSDRDTSSMATHTSRESCDRQVYQKPPSGREGCERVSYPAGQKLPAGLHHAPFIFPEGLSSIETLLTNIQGLLRVAIENARAQEKQDQLERTELKMELVRERELRETLERQLSMEQKNRVLIQKRLKKEKRNKRRLQEALEEEVKLRDQAEHSLLHTASTHTGHQSSAVPPHTESVTQDGDGSKQDDNRLDSKATVQEGRVFLQTTGMTISANQKQKDNWKLDSFAKSSTSMQYCMAFWGNDISAKWSMVYSSESQHGPSPQLHFGVLASVSSCLGLSWLRGNSTTYSDTMFTTTGSRGLYKAPLSKGLLLVLNGLTVMLTLLPQYQELFEYNLQAVIKQHQIWRLLLGRLVCLDVKDAFCSSLLIYNFRIFERRFGTRKFASFLMGTWCLSALMDFLLAQAFQFLFEYEVEELPAGLLAPVFSLFVPFYLLIPRMPVTQVLGHIPITNKSLVYIVGLQLLTSSPFMWLLALSGLISGGLYHSNFLCLQRLLFVPVWVSRVGRYILEPLFSSSEPSNETPLGMGATLDIQRQQRMDMLDQQLLLAQYNEARRNARQQPQPGLLQWTRLFPSLRHRGQNRPPMQPRPQAQTHPSTQPPLSDNSPVAEEQVERLVEMGFSRIDALEALRASNNDINMATNFLLQH</sequence>
<dbReference type="Pfam" id="PF02437">
    <property type="entry name" value="Ski_Sno_DHD"/>
    <property type="match status" value="1"/>
</dbReference>
<evidence type="ECO:0000256" key="9">
    <source>
        <dbReference type="SAM" id="MobiDB-lite"/>
    </source>
</evidence>
<feature type="compositionally biased region" description="Low complexity" evidence="9">
    <location>
        <begin position="1"/>
        <end position="31"/>
    </location>
</feature>
<evidence type="ECO:0000256" key="10">
    <source>
        <dbReference type="SAM" id="Phobius"/>
    </source>
</evidence>
<evidence type="ECO:0000256" key="4">
    <source>
        <dbReference type="ARBA" id="ARBA00022989"/>
    </source>
</evidence>
<dbReference type="EMBL" id="OY660874">
    <property type="protein sequence ID" value="CAJ1067206.1"/>
    <property type="molecule type" value="Genomic_DNA"/>
</dbReference>
<dbReference type="SMART" id="SM00165">
    <property type="entry name" value="UBA"/>
    <property type="match status" value="1"/>
</dbReference>
<feature type="region of interest" description="Disordered" evidence="9">
    <location>
        <begin position="316"/>
        <end position="445"/>
    </location>
</feature>
<dbReference type="InterPro" id="IPR041928">
    <property type="entry name" value="UBA_UBAC2"/>
</dbReference>
<dbReference type="SUPFAM" id="SSF144091">
    <property type="entry name" value="Rhomboid-like"/>
    <property type="match status" value="1"/>
</dbReference>
<dbReference type="Gene3D" id="1.10.8.10">
    <property type="entry name" value="DNA helicase RuvA subunit, C-terminal domain"/>
    <property type="match status" value="1"/>
</dbReference>
<feature type="transmembrane region" description="Helical" evidence="10">
    <location>
        <begin position="756"/>
        <end position="778"/>
    </location>
</feature>
<dbReference type="GO" id="GO:0005634">
    <property type="term" value="C:nucleus"/>
    <property type="evidence" value="ECO:0007669"/>
    <property type="project" value="UniProtKB-SubCell"/>
</dbReference>
<evidence type="ECO:0000256" key="8">
    <source>
        <dbReference type="SAM" id="Coils"/>
    </source>
</evidence>
<dbReference type="PANTHER" id="PTHR12577">
    <property type="entry name" value="DACHSHUND"/>
    <property type="match status" value="1"/>
</dbReference>
<proteinExistence type="inferred from homology"/>
<dbReference type="Gene3D" id="1.20.1540.10">
    <property type="entry name" value="Rhomboid-like"/>
    <property type="match status" value="1"/>
</dbReference>
<dbReference type="Pfam" id="PF00627">
    <property type="entry name" value="UBA"/>
    <property type="match status" value="1"/>
</dbReference>
<dbReference type="GO" id="GO:0016020">
    <property type="term" value="C:membrane"/>
    <property type="evidence" value="ECO:0007669"/>
    <property type="project" value="UniProtKB-SubCell"/>
</dbReference>
<dbReference type="GO" id="GO:0005667">
    <property type="term" value="C:transcription regulator complex"/>
    <property type="evidence" value="ECO:0007669"/>
    <property type="project" value="TreeGrafter"/>
</dbReference>
<evidence type="ECO:0000256" key="5">
    <source>
        <dbReference type="ARBA" id="ARBA00023136"/>
    </source>
</evidence>
<dbReference type="FunFam" id="3.10.260.20:FF:000001">
    <property type="entry name" value="Dachshund homolog 1"/>
    <property type="match status" value="1"/>
</dbReference>
<dbReference type="InterPro" id="IPR009061">
    <property type="entry name" value="DNA-bd_dom_put_sf"/>
</dbReference>
<dbReference type="CDD" id="cd14305">
    <property type="entry name" value="UBA_UBAC2"/>
    <property type="match status" value="1"/>
</dbReference>
<feature type="compositionally biased region" description="Basic and acidic residues" evidence="9">
    <location>
        <begin position="360"/>
        <end position="372"/>
    </location>
</feature>
<dbReference type="CDD" id="cd21081">
    <property type="entry name" value="DHD_Dac"/>
    <property type="match status" value="1"/>
</dbReference>
<dbReference type="SUPFAM" id="SSF46934">
    <property type="entry name" value="UBA-like"/>
    <property type="match status" value="1"/>
</dbReference>
<dbReference type="InterPro" id="IPR035952">
    <property type="entry name" value="Rhomboid-like_sf"/>
</dbReference>
<evidence type="ECO:0000256" key="6">
    <source>
        <dbReference type="ARBA" id="ARBA00023242"/>
    </source>
</evidence>
<feature type="region of interest" description="Disordered" evidence="9">
    <location>
        <begin position="568"/>
        <end position="600"/>
    </location>
</feature>
<name>A0AAV1G001_XYRNO</name>
<feature type="compositionally biased region" description="Polar residues" evidence="9">
    <location>
        <begin position="568"/>
        <end position="589"/>
    </location>
</feature>
<protein>
    <recommendedName>
        <fullName evidence="11">UBA domain-containing protein</fullName>
    </recommendedName>
</protein>
<feature type="domain" description="UBA" evidence="11">
    <location>
        <begin position="1012"/>
        <end position="1052"/>
    </location>
</feature>
<evidence type="ECO:0000256" key="3">
    <source>
        <dbReference type="ARBA" id="ARBA00022692"/>
    </source>
</evidence>
<keyword evidence="5 10" id="KW-0472">Membrane</keyword>
<gene>
    <name evidence="12" type="ORF">XNOV1_A004319</name>
</gene>
<evidence type="ECO:0000259" key="11">
    <source>
        <dbReference type="PROSITE" id="PS50030"/>
    </source>
</evidence>
<keyword evidence="6" id="KW-0539">Nucleus</keyword>
<dbReference type="GO" id="GO:0000981">
    <property type="term" value="F:DNA-binding transcription factor activity, RNA polymerase II-specific"/>
    <property type="evidence" value="ECO:0007669"/>
    <property type="project" value="TreeGrafter"/>
</dbReference>
<keyword evidence="3 10" id="KW-0812">Transmembrane</keyword>
<dbReference type="Gene3D" id="3.10.260.20">
    <property type="entry name" value="Ski"/>
    <property type="match status" value="1"/>
</dbReference>
<feature type="compositionally biased region" description="Low complexity" evidence="9">
    <location>
        <begin position="347"/>
        <end position="359"/>
    </location>
</feature>
<feature type="region of interest" description="Disordered" evidence="9">
    <location>
        <begin position="1"/>
        <end position="49"/>
    </location>
</feature>
<feature type="transmembrane region" description="Helical" evidence="10">
    <location>
        <begin position="823"/>
        <end position="842"/>
    </location>
</feature>
<dbReference type="SUPFAM" id="SSF46955">
    <property type="entry name" value="Putative DNA-binding domain"/>
    <property type="match status" value="1"/>
</dbReference>
<organism evidence="12 13">
    <name type="scientific">Xyrichtys novacula</name>
    <name type="common">Pearly razorfish</name>
    <name type="synonym">Hemipteronotus novacula</name>
    <dbReference type="NCBI Taxonomy" id="13765"/>
    <lineage>
        <taxon>Eukaryota</taxon>
        <taxon>Metazoa</taxon>
        <taxon>Chordata</taxon>
        <taxon>Craniata</taxon>
        <taxon>Vertebrata</taxon>
        <taxon>Euteleostomi</taxon>
        <taxon>Actinopterygii</taxon>
        <taxon>Neopterygii</taxon>
        <taxon>Teleostei</taxon>
        <taxon>Neoteleostei</taxon>
        <taxon>Acanthomorphata</taxon>
        <taxon>Eupercaria</taxon>
        <taxon>Labriformes</taxon>
        <taxon>Labridae</taxon>
        <taxon>Xyrichtys</taxon>
    </lineage>
</organism>
<evidence type="ECO:0000313" key="13">
    <source>
        <dbReference type="Proteomes" id="UP001178508"/>
    </source>
</evidence>
<dbReference type="InterPro" id="IPR009060">
    <property type="entry name" value="UBA-like_sf"/>
</dbReference>
<evidence type="ECO:0000256" key="7">
    <source>
        <dbReference type="ARBA" id="ARBA00038192"/>
    </source>
</evidence>
<keyword evidence="8" id="KW-0175">Coiled coil</keyword>
<dbReference type="GO" id="GO:0000978">
    <property type="term" value="F:RNA polymerase II cis-regulatory region sequence-specific DNA binding"/>
    <property type="evidence" value="ECO:0007669"/>
    <property type="project" value="TreeGrafter"/>
</dbReference>
<evidence type="ECO:0000256" key="1">
    <source>
        <dbReference type="ARBA" id="ARBA00004123"/>
    </source>
</evidence>
<feature type="compositionally biased region" description="Basic and acidic residues" evidence="9">
    <location>
        <begin position="590"/>
        <end position="600"/>
    </location>
</feature>
<evidence type="ECO:0000313" key="12">
    <source>
        <dbReference type="EMBL" id="CAJ1067206.1"/>
    </source>
</evidence>
<dbReference type="PANTHER" id="PTHR12577:SF14">
    <property type="entry name" value="DACHSHUND HOMOLOG 1"/>
    <property type="match status" value="1"/>
</dbReference>
<feature type="compositionally biased region" description="Polar residues" evidence="9">
    <location>
        <begin position="995"/>
        <end position="1011"/>
    </location>
</feature>
<comment type="similarity">
    <text evidence="7">Belongs to the DACH/dachshund family.</text>
</comment>
<dbReference type="InterPro" id="IPR052417">
    <property type="entry name" value="Dachshund_domain"/>
</dbReference>
<keyword evidence="13" id="KW-1185">Reference proteome</keyword>
<feature type="region of interest" description="Disordered" evidence="9">
    <location>
        <begin position="193"/>
        <end position="214"/>
    </location>
</feature>
<feature type="coiled-coil region" evidence="8">
    <location>
        <begin position="481"/>
        <end position="562"/>
    </location>
</feature>
<feature type="compositionally biased region" description="Low complexity" evidence="9">
    <location>
        <begin position="373"/>
        <end position="385"/>
    </location>
</feature>
<dbReference type="InterPro" id="IPR003380">
    <property type="entry name" value="SKI/SNO/DAC"/>
</dbReference>
<dbReference type="Proteomes" id="UP001178508">
    <property type="component" value="Chromosome 11"/>
</dbReference>
<feature type="transmembrane region" description="Helical" evidence="10">
    <location>
        <begin position="862"/>
        <end position="890"/>
    </location>
</feature>
<feature type="compositionally biased region" description="Basic and acidic residues" evidence="9">
    <location>
        <begin position="402"/>
        <end position="415"/>
    </location>
</feature>
<keyword evidence="4 10" id="KW-1133">Transmembrane helix</keyword>